<gene>
    <name evidence="5" type="ORF">ACFL27_12890</name>
</gene>
<keyword evidence="2" id="KW-0328">Glycosyltransferase</keyword>
<sequence>MENGTSTLTAIIIPTFNEKENLERLIQEIVILPFPKEIIIVDDDSPDGTGDIADVLATQLPGINVIHREAKLGLGTAYRAGFQKGFSLKADLMVTMDADFSHAPRYIPDLIKTAVKNDVAIGSRYIAAGGTVNFGLHRQLLSWGANLVARSALKLNPRDCTSGFRCYNRYVLEKVNPDTIVSDGYSFLVEMLFSCIQAGFTVDEIPIIFVNRAQGKSKISKREIFKAMNTIWQLFKQQHKRVRE</sequence>
<dbReference type="PANTHER" id="PTHR43398">
    <property type="entry name" value="DOLICHOL-PHOSPHATE MANNOSYLTRANSFERASE SUBUNIT 1"/>
    <property type="match status" value="1"/>
</dbReference>
<dbReference type="SUPFAM" id="SSF53448">
    <property type="entry name" value="Nucleotide-diphospho-sugar transferases"/>
    <property type="match status" value="1"/>
</dbReference>
<keyword evidence="3" id="KW-0808">Transferase</keyword>
<feature type="domain" description="Glycosyltransferase 2-like" evidence="4">
    <location>
        <begin position="11"/>
        <end position="174"/>
    </location>
</feature>
<dbReference type="InterPro" id="IPR039528">
    <property type="entry name" value="DPM1-like"/>
</dbReference>
<name>A0ABV6YYD4_UNCC1</name>
<accession>A0ABV6YYD4</accession>
<proteinExistence type="inferred from homology"/>
<comment type="similarity">
    <text evidence="1">Belongs to the glycosyltransferase 2 family.</text>
</comment>
<keyword evidence="6" id="KW-1185">Reference proteome</keyword>
<evidence type="ECO:0000256" key="1">
    <source>
        <dbReference type="ARBA" id="ARBA00006739"/>
    </source>
</evidence>
<dbReference type="EMBL" id="JBHPBY010000151">
    <property type="protein sequence ID" value="MFC1851083.1"/>
    <property type="molecule type" value="Genomic_DNA"/>
</dbReference>
<evidence type="ECO:0000259" key="4">
    <source>
        <dbReference type="Pfam" id="PF00535"/>
    </source>
</evidence>
<organism evidence="5 6">
    <name type="scientific">candidate division CSSED10-310 bacterium</name>
    <dbReference type="NCBI Taxonomy" id="2855610"/>
    <lineage>
        <taxon>Bacteria</taxon>
        <taxon>Bacteria division CSSED10-310</taxon>
    </lineage>
</organism>
<dbReference type="Pfam" id="PF00535">
    <property type="entry name" value="Glycos_transf_2"/>
    <property type="match status" value="1"/>
</dbReference>
<dbReference type="Gene3D" id="3.90.550.10">
    <property type="entry name" value="Spore Coat Polysaccharide Biosynthesis Protein SpsA, Chain A"/>
    <property type="match status" value="1"/>
</dbReference>
<dbReference type="CDD" id="cd06442">
    <property type="entry name" value="DPM1_like"/>
    <property type="match status" value="1"/>
</dbReference>
<protein>
    <submittedName>
        <fullName evidence="5">Polyprenol monophosphomannose synthase</fullName>
    </submittedName>
</protein>
<dbReference type="PANTHER" id="PTHR43398:SF1">
    <property type="entry name" value="DOLICHOL-PHOSPHATE MANNOSYLTRANSFERASE SUBUNIT 1"/>
    <property type="match status" value="1"/>
</dbReference>
<comment type="caution">
    <text evidence="5">The sequence shown here is derived from an EMBL/GenBank/DDBJ whole genome shotgun (WGS) entry which is preliminary data.</text>
</comment>
<dbReference type="Proteomes" id="UP001594351">
    <property type="component" value="Unassembled WGS sequence"/>
</dbReference>
<dbReference type="InterPro" id="IPR001173">
    <property type="entry name" value="Glyco_trans_2-like"/>
</dbReference>
<reference evidence="5 6" key="1">
    <citation type="submission" date="2024-09" db="EMBL/GenBank/DDBJ databases">
        <title>Laminarin stimulates single cell rates of sulfate reduction while oxygen inhibits transcriptomic activity in coastal marine sediment.</title>
        <authorList>
            <person name="Lindsay M."/>
            <person name="Orcutt B."/>
            <person name="Emerson D."/>
            <person name="Stepanauskas R."/>
            <person name="D'Angelo T."/>
        </authorList>
    </citation>
    <scope>NUCLEOTIDE SEQUENCE [LARGE SCALE GENOMIC DNA]</scope>
    <source>
        <strain evidence="5">SAG AM-311-K15</strain>
    </source>
</reference>
<evidence type="ECO:0000256" key="2">
    <source>
        <dbReference type="ARBA" id="ARBA00022676"/>
    </source>
</evidence>
<evidence type="ECO:0000313" key="5">
    <source>
        <dbReference type="EMBL" id="MFC1851083.1"/>
    </source>
</evidence>
<evidence type="ECO:0000256" key="3">
    <source>
        <dbReference type="ARBA" id="ARBA00022679"/>
    </source>
</evidence>
<evidence type="ECO:0000313" key="6">
    <source>
        <dbReference type="Proteomes" id="UP001594351"/>
    </source>
</evidence>
<dbReference type="InterPro" id="IPR029044">
    <property type="entry name" value="Nucleotide-diphossugar_trans"/>
</dbReference>